<evidence type="ECO:0000313" key="2">
    <source>
        <dbReference type="Proteomes" id="UP000317835"/>
    </source>
</evidence>
<keyword evidence="2" id="KW-1185">Reference proteome</keyword>
<dbReference type="SUPFAM" id="SSF102588">
    <property type="entry name" value="LmbE-like"/>
    <property type="match status" value="1"/>
</dbReference>
<proteinExistence type="predicted"/>
<gene>
    <name evidence="1" type="ORF">ElP_20680</name>
</gene>
<dbReference type="PANTHER" id="PTHR12993">
    <property type="entry name" value="N-ACETYLGLUCOSAMINYL-PHOSPHATIDYLINOSITOL DE-N-ACETYLASE-RELATED"/>
    <property type="match status" value="1"/>
</dbReference>
<dbReference type="AlphaFoldDB" id="A0A518H022"/>
<dbReference type="KEGG" id="tpla:ElP_20680"/>
<sequence>MDIPQKPLDALVVSPHPDDAELGMGGTILRLIRQGWHVGILDLTSGEPTPLGSVETRTRETAEANARIGEPWRANLGLPNRSLEPTLEHRRALAGAFRRLRPRLLFAPFWEDAHPDHTAATRLVEDARFWGKLSKSDIPGEPFHPSRILYYFSVHLKIVERPSFVVDVSDQHEAKLDALRCYRSQLVDNQPEGRPGVIDAVADRARFWGHLAGVRFAEPFASREPIGLAGLGDLLP</sequence>
<dbReference type="InterPro" id="IPR024078">
    <property type="entry name" value="LmbE-like_dom_sf"/>
</dbReference>
<dbReference type="NCBIfam" id="TIGR04001">
    <property type="entry name" value="thiol_BshB1"/>
    <property type="match status" value="1"/>
</dbReference>
<dbReference type="InterPro" id="IPR023842">
    <property type="entry name" value="Bacillithiol_biosynth_BshB1"/>
</dbReference>
<accession>A0A518H022</accession>
<organism evidence="1 2">
    <name type="scientific">Tautonia plasticadhaerens</name>
    <dbReference type="NCBI Taxonomy" id="2527974"/>
    <lineage>
        <taxon>Bacteria</taxon>
        <taxon>Pseudomonadati</taxon>
        <taxon>Planctomycetota</taxon>
        <taxon>Planctomycetia</taxon>
        <taxon>Isosphaerales</taxon>
        <taxon>Isosphaeraceae</taxon>
        <taxon>Tautonia</taxon>
    </lineage>
</organism>
<dbReference type="PANTHER" id="PTHR12993:SF30">
    <property type="entry name" value="N-ACETYL-ALPHA-D-GLUCOSAMINYL L-MALATE DEACETYLASE 1"/>
    <property type="match status" value="1"/>
</dbReference>
<dbReference type="GO" id="GO:0016811">
    <property type="term" value="F:hydrolase activity, acting on carbon-nitrogen (but not peptide) bonds, in linear amides"/>
    <property type="evidence" value="ECO:0007669"/>
    <property type="project" value="TreeGrafter"/>
</dbReference>
<dbReference type="EMBL" id="CP036426">
    <property type="protein sequence ID" value="QDV34184.1"/>
    <property type="molecule type" value="Genomic_DNA"/>
</dbReference>
<dbReference type="GO" id="GO:0071793">
    <property type="term" value="P:bacillithiol biosynthetic process"/>
    <property type="evidence" value="ECO:0007669"/>
    <property type="project" value="InterPro"/>
</dbReference>
<dbReference type="Gene3D" id="3.40.50.10320">
    <property type="entry name" value="LmbE-like"/>
    <property type="match status" value="1"/>
</dbReference>
<protein>
    <submittedName>
        <fullName evidence="1">Glucosamine-6-phosphate deaminase-like protein</fullName>
    </submittedName>
</protein>
<dbReference type="GO" id="GO:0019213">
    <property type="term" value="F:deacetylase activity"/>
    <property type="evidence" value="ECO:0007669"/>
    <property type="project" value="InterPro"/>
</dbReference>
<dbReference type="Proteomes" id="UP000317835">
    <property type="component" value="Chromosome"/>
</dbReference>
<name>A0A518H022_9BACT</name>
<dbReference type="InterPro" id="IPR003737">
    <property type="entry name" value="GlcNAc_PI_deacetylase-related"/>
</dbReference>
<evidence type="ECO:0000313" key="1">
    <source>
        <dbReference type="EMBL" id="QDV34184.1"/>
    </source>
</evidence>
<dbReference type="Pfam" id="PF02585">
    <property type="entry name" value="PIG-L"/>
    <property type="match status" value="1"/>
</dbReference>
<reference evidence="1 2" key="1">
    <citation type="submission" date="2019-02" db="EMBL/GenBank/DDBJ databases">
        <title>Deep-cultivation of Planctomycetes and their phenomic and genomic characterization uncovers novel biology.</title>
        <authorList>
            <person name="Wiegand S."/>
            <person name="Jogler M."/>
            <person name="Boedeker C."/>
            <person name="Pinto D."/>
            <person name="Vollmers J."/>
            <person name="Rivas-Marin E."/>
            <person name="Kohn T."/>
            <person name="Peeters S.H."/>
            <person name="Heuer A."/>
            <person name="Rast P."/>
            <person name="Oberbeckmann S."/>
            <person name="Bunk B."/>
            <person name="Jeske O."/>
            <person name="Meyerdierks A."/>
            <person name="Storesund J.E."/>
            <person name="Kallscheuer N."/>
            <person name="Luecker S."/>
            <person name="Lage O.M."/>
            <person name="Pohl T."/>
            <person name="Merkel B.J."/>
            <person name="Hornburger P."/>
            <person name="Mueller R.-W."/>
            <person name="Bruemmer F."/>
            <person name="Labrenz M."/>
            <person name="Spormann A.M."/>
            <person name="Op den Camp H."/>
            <person name="Overmann J."/>
            <person name="Amann R."/>
            <person name="Jetten M.S.M."/>
            <person name="Mascher T."/>
            <person name="Medema M.H."/>
            <person name="Devos D.P."/>
            <person name="Kaster A.-K."/>
            <person name="Ovreas L."/>
            <person name="Rohde M."/>
            <person name="Galperin M.Y."/>
            <person name="Jogler C."/>
        </authorList>
    </citation>
    <scope>NUCLEOTIDE SEQUENCE [LARGE SCALE GENOMIC DNA]</scope>
    <source>
        <strain evidence="1 2">ElP</strain>
    </source>
</reference>